<dbReference type="InterPro" id="IPR021847">
    <property type="entry name" value="DUF3443"/>
</dbReference>
<dbReference type="EMBL" id="PQGA01000010">
    <property type="protein sequence ID" value="POR49829.1"/>
    <property type="molecule type" value="Genomic_DNA"/>
</dbReference>
<feature type="compositionally biased region" description="Low complexity" evidence="1">
    <location>
        <begin position="45"/>
        <end position="55"/>
    </location>
</feature>
<gene>
    <name evidence="2" type="ORF">B0G62_110137</name>
</gene>
<accession>A0A2S4M5F0</accession>
<comment type="caution">
    <text evidence="2">The sequence shown here is derived from an EMBL/GenBank/DDBJ whole genome shotgun (WGS) entry which is preliminary data.</text>
</comment>
<reference evidence="2 3" key="1">
    <citation type="submission" date="2018-01" db="EMBL/GenBank/DDBJ databases">
        <title>Genomic Encyclopedia of Type Strains, Phase III (KMG-III): the genomes of soil and plant-associated and newly described type strains.</title>
        <authorList>
            <person name="Whitman W."/>
        </authorList>
    </citation>
    <scope>NUCLEOTIDE SEQUENCE [LARGE SCALE GENOMIC DNA]</scope>
    <source>
        <strain evidence="2 3">JCM 18070</strain>
    </source>
</reference>
<evidence type="ECO:0000313" key="2">
    <source>
        <dbReference type="EMBL" id="POR49829.1"/>
    </source>
</evidence>
<feature type="region of interest" description="Disordered" evidence="1">
    <location>
        <begin position="43"/>
        <end position="67"/>
    </location>
</feature>
<dbReference type="Proteomes" id="UP000237381">
    <property type="component" value="Unassembled WGS sequence"/>
</dbReference>
<protein>
    <submittedName>
        <fullName evidence="2">Uncharacterized protein DUF3443</fullName>
    </submittedName>
</protein>
<dbReference type="AlphaFoldDB" id="A0A2S4M5F0"/>
<organism evidence="2 3">
    <name type="scientific">Paraburkholderia eburnea</name>
    <dbReference type="NCBI Taxonomy" id="1189126"/>
    <lineage>
        <taxon>Bacteria</taxon>
        <taxon>Pseudomonadati</taxon>
        <taxon>Pseudomonadota</taxon>
        <taxon>Betaproteobacteria</taxon>
        <taxon>Burkholderiales</taxon>
        <taxon>Burkholderiaceae</taxon>
        <taxon>Paraburkholderia</taxon>
    </lineage>
</organism>
<evidence type="ECO:0000313" key="3">
    <source>
        <dbReference type="Proteomes" id="UP000237381"/>
    </source>
</evidence>
<evidence type="ECO:0000256" key="1">
    <source>
        <dbReference type="SAM" id="MobiDB-lite"/>
    </source>
</evidence>
<name>A0A2S4M5F0_9BURK</name>
<keyword evidence="3" id="KW-1185">Reference proteome</keyword>
<dbReference type="Pfam" id="PF11925">
    <property type="entry name" value="DUF3443"/>
    <property type="match status" value="1"/>
</dbReference>
<sequence length="436" mass="43645">MFNYGILNALARSLREPRSFFLATVFALATGLAACGGGGGGGSGSSSSGNSGSGNDTSSLPAGPTQQPIAANAANTVAVTVNSGVTNSMPNIPTVSVTVCVASSNTCQTVPNVQVDTGSYGLRLLNTALNSTMQGALPNASSGASTLAECTAFADGYTWGTVRTADVKIGGETASAIPIQVIGDLPTSSVPQVCANIGAAQNTTSALGANGILGIGVAPWDCGKNCVTASGSNYFACANGTSCAQTAVALAQQVANPVAHFATDNNGVILQMPPVANSGQASATGTLVFGIGTQSNNALAASQRFATSAWGDLSTTFNGRSLNAFLDSGSNGIFFADSAIAQCGGDLGSFYCPTPPLTFTTTLVDQNNDSGNVSFNVASASALLGNSSFFAFNDLGGQFGSNSSLDLGLPFFYGRYVYYGIDQTGTGGTQTPYVAF</sequence>
<proteinExistence type="predicted"/>
<feature type="compositionally biased region" description="Polar residues" evidence="1">
    <location>
        <begin position="56"/>
        <end position="67"/>
    </location>
</feature>